<accession>A0A6A5Y5N4</accession>
<proteinExistence type="predicted"/>
<keyword evidence="3" id="KW-1185">Reference proteome</keyword>
<evidence type="ECO:0000313" key="2">
    <source>
        <dbReference type="EMBL" id="KAF2020090.1"/>
    </source>
</evidence>
<keyword evidence="1" id="KW-0812">Transmembrane</keyword>
<feature type="transmembrane region" description="Helical" evidence="1">
    <location>
        <begin position="72"/>
        <end position="93"/>
    </location>
</feature>
<dbReference type="OrthoDB" id="419711at2759"/>
<dbReference type="RefSeq" id="XP_033388429.1">
    <property type="nucleotide sequence ID" value="XM_033524291.1"/>
</dbReference>
<feature type="transmembrane region" description="Helical" evidence="1">
    <location>
        <begin position="212"/>
        <end position="237"/>
    </location>
</feature>
<sequence length="279" mass="31772">MPCWKRSSTPRESPFDVVVRFETSWLFEPAVLLAVRALLSLYAFATIFFIWGWNGTHGHAGEIARSFSYFTWLTYWGLAFYNLVSAIHTFSYWRTGTPLLARWPRFLQIAHSMFYTTIVVFPWIVTIVYWALLYEDGIFTSTFQTWTNTSQHAMNSAYALFEIVFPRTAPLPWIDLIPVIIILACYLGLAYVTEATQGFYVYGFLNLKKNSAGSVAGYIVGILVAAVIVFLIVRYLIVLRVWVTEKKLGKLGKFSTRGQPQYGAVDGGKHVPMHSIVSK</sequence>
<dbReference type="PANTHER" id="PTHR12242:SF1">
    <property type="entry name" value="MYND-TYPE DOMAIN-CONTAINING PROTEIN"/>
    <property type="match status" value="1"/>
</dbReference>
<evidence type="ECO:0000313" key="3">
    <source>
        <dbReference type="Proteomes" id="UP000799778"/>
    </source>
</evidence>
<dbReference type="GO" id="GO:0016020">
    <property type="term" value="C:membrane"/>
    <property type="evidence" value="ECO:0007669"/>
    <property type="project" value="TreeGrafter"/>
</dbReference>
<protein>
    <recommendedName>
        <fullName evidence="4">FAR-17a/AIG1-like protein</fullName>
    </recommendedName>
</protein>
<feature type="transmembrane region" description="Helical" evidence="1">
    <location>
        <begin position="113"/>
        <end position="134"/>
    </location>
</feature>
<gene>
    <name evidence="2" type="ORF">BU24DRAFT_365915</name>
</gene>
<feature type="transmembrane region" description="Helical" evidence="1">
    <location>
        <begin position="173"/>
        <end position="192"/>
    </location>
</feature>
<dbReference type="EMBL" id="ML978067">
    <property type="protein sequence ID" value="KAF2020090.1"/>
    <property type="molecule type" value="Genomic_DNA"/>
</dbReference>
<evidence type="ECO:0000256" key="1">
    <source>
        <dbReference type="SAM" id="Phobius"/>
    </source>
</evidence>
<dbReference type="AlphaFoldDB" id="A0A6A5Y5N4"/>
<dbReference type="Proteomes" id="UP000799778">
    <property type="component" value="Unassembled WGS sequence"/>
</dbReference>
<organism evidence="2 3">
    <name type="scientific">Aaosphaeria arxii CBS 175.79</name>
    <dbReference type="NCBI Taxonomy" id="1450172"/>
    <lineage>
        <taxon>Eukaryota</taxon>
        <taxon>Fungi</taxon>
        <taxon>Dikarya</taxon>
        <taxon>Ascomycota</taxon>
        <taxon>Pezizomycotina</taxon>
        <taxon>Dothideomycetes</taxon>
        <taxon>Pleosporomycetidae</taxon>
        <taxon>Pleosporales</taxon>
        <taxon>Pleosporales incertae sedis</taxon>
        <taxon>Aaosphaeria</taxon>
    </lineage>
</organism>
<name>A0A6A5Y5N4_9PLEO</name>
<keyword evidence="1" id="KW-0472">Membrane</keyword>
<dbReference type="GeneID" id="54281688"/>
<reference evidence="2" key="1">
    <citation type="journal article" date="2020" name="Stud. Mycol.">
        <title>101 Dothideomycetes genomes: a test case for predicting lifestyles and emergence of pathogens.</title>
        <authorList>
            <person name="Haridas S."/>
            <person name="Albert R."/>
            <person name="Binder M."/>
            <person name="Bloem J."/>
            <person name="Labutti K."/>
            <person name="Salamov A."/>
            <person name="Andreopoulos B."/>
            <person name="Baker S."/>
            <person name="Barry K."/>
            <person name="Bills G."/>
            <person name="Bluhm B."/>
            <person name="Cannon C."/>
            <person name="Castanera R."/>
            <person name="Culley D."/>
            <person name="Daum C."/>
            <person name="Ezra D."/>
            <person name="Gonzalez J."/>
            <person name="Henrissat B."/>
            <person name="Kuo A."/>
            <person name="Liang C."/>
            <person name="Lipzen A."/>
            <person name="Lutzoni F."/>
            <person name="Magnuson J."/>
            <person name="Mondo S."/>
            <person name="Nolan M."/>
            <person name="Ohm R."/>
            <person name="Pangilinan J."/>
            <person name="Park H.-J."/>
            <person name="Ramirez L."/>
            <person name="Alfaro M."/>
            <person name="Sun H."/>
            <person name="Tritt A."/>
            <person name="Yoshinaga Y."/>
            <person name="Zwiers L.-H."/>
            <person name="Turgeon B."/>
            <person name="Goodwin S."/>
            <person name="Spatafora J."/>
            <person name="Crous P."/>
            <person name="Grigoriev I."/>
        </authorList>
    </citation>
    <scope>NUCLEOTIDE SEQUENCE</scope>
    <source>
        <strain evidence="2">CBS 175.79</strain>
    </source>
</reference>
<feature type="transmembrane region" description="Helical" evidence="1">
    <location>
        <begin position="30"/>
        <end position="51"/>
    </location>
</feature>
<keyword evidence="1" id="KW-1133">Transmembrane helix</keyword>
<evidence type="ECO:0008006" key="4">
    <source>
        <dbReference type="Google" id="ProtNLM"/>
    </source>
</evidence>
<dbReference type="PANTHER" id="PTHR12242">
    <property type="entry name" value="OS02G0130600 PROTEIN-RELATED"/>
    <property type="match status" value="1"/>
</dbReference>